<dbReference type="Proteomes" id="UP000614424">
    <property type="component" value="Unassembled WGS sequence"/>
</dbReference>
<dbReference type="InterPro" id="IPR052026">
    <property type="entry name" value="ExeA_AAA_ATPase_DNA-bind"/>
</dbReference>
<dbReference type="InterPro" id="IPR003593">
    <property type="entry name" value="AAA+_ATPase"/>
</dbReference>
<feature type="domain" description="AAA+ ATPase" evidence="1">
    <location>
        <begin position="43"/>
        <end position="191"/>
    </location>
</feature>
<dbReference type="AlphaFoldDB" id="A0A8J6NF75"/>
<comment type="caution">
    <text evidence="2">The sequence shown here is derived from an EMBL/GenBank/DDBJ whole genome shotgun (WGS) entry which is preliminary data.</text>
</comment>
<proteinExistence type="predicted"/>
<dbReference type="InterPro" id="IPR049945">
    <property type="entry name" value="AAA_22"/>
</dbReference>
<accession>A0A8J6NF75</accession>
<reference evidence="2 3" key="1">
    <citation type="submission" date="2020-08" db="EMBL/GenBank/DDBJ databases">
        <title>Bridging the membrane lipid divide: bacteria of the FCB group superphylum have the potential to synthesize archaeal ether lipids.</title>
        <authorList>
            <person name="Villanueva L."/>
            <person name="Von Meijenfeldt F.A.B."/>
            <person name="Westbye A.B."/>
            <person name="Yadav S."/>
            <person name="Hopmans E.C."/>
            <person name="Dutilh B.E."/>
            <person name="Sinninghe Damste J.S."/>
        </authorList>
    </citation>
    <scope>NUCLEOTIDE SEQUENCE [LARGE SCALE GENOMIC DNA]</scope>
    <source>
        <strain evidence="2">NIOZ-UU47</strain>
    </source>
</reference>
<dbReference type="Gene3D" id="3.40.50.300">
    <property type="entry name" value="P-loop containing nucleotide triphosphate hydrolases"/>
    <property type="match status" value="1"/>
</dbReference>
<dbReference type="PANTHER" id="PTHR35894">
    <property type="entry name" value="GENERAL SECRETION PATHWAY PROTEIN A-RELATED"/>
    <property type="match status" value="1"/>
</dbReference>
<gene>
    <name evidence="2" type="ORF">H8E41_10530</name>
</gene>
<dbReference type="Pfam" id="PF13401">
    <property type="entry name" value="AAA_22"/>
    <property type="match status" value="1"/>
</dbReference>
<dbReference type="SMART" id="SM00382">
    <property type="entry name" value="AAA"/>
    <property type="match status" value="1"/>
</dbReference>
<dbReference type="InterPro" id="IPR027417">
    <property type="entry name" value="P-loop_NTPase"/>
</dbReference>
<sequence>MKHLDFFGLNEEPFRMTPDRDYFFPSAQHTSISEVVHYGLEQGEGFLVILGEVGTGKTMLLRLLTARLSEKFTTALLISPNLTPKQLLQAILHDINVEITGQESTVKLLHTLNDYLSELYSSGRRLVLIIDEAQNLPVESIEQLRILSNFETDKDKLLQIILVGQPELKTIIDSNELRQLKQRITITENLEPLTLHEMADYIAFRLNKAGRGDLRLNNGGNKTVFRFTGGTPRLVNKLMGRALLVAFADRKQSIDKKIIQYAAKSLEMTPIRNWLQWFN</sequence>
<dbReference type="PANTHER" id="PTHR35894:SF1">
    <property type="entry name" value="PHOSPHORIBULOKINASE _ URIDINE KINASE FAMILY"/>
    <property type="match status" value="1"/>
</dbReference>
<dbReference type="SUPFAM" id="SSF52540">
    <property type="entry name" value="P-loop containing nucleoside triphosphate hydrolases"/>
    <property type="match status" value="1"/>
</dbReference>
<protein>
    <submittedName>
        <fullName evidence="2">AAA family ATPase</fullName>
    </submittedName>
</protein>
<name>A0A8J6NF75_9BACT</name>
<evidence type="ECO:0000313" key="2">
    <source>
        <dbReference type="EMBL" id="MBC8318330.1"/>
    </source>
</evidence>
<organism evidence="2 3">
    <name type="scientific">Candidatus Desulfobia pelagia</name>
    <dbReference type="NCBI Taxonomy" id="2841692"/>
    <lineage>
        <taxon>Bacteria</taxon>
        <taxon>Pseudomonadati</taxon>
        <taxon>Thermodesulfobacteriota</taxon>
        <taxon>Desulfobulbia</taxon>
        <taxon>Desulfobulbales</taxon>
        <taxon>Desulfobulbaceae</taxon>
        <taxon>Candidatus Desulfobia</taxon>
    </lineage>
</organism>
<dbReference type="EMBL" id="JACNJZ010000149">
    <property type="protein sequence ID" value="MBC8318330.1"/>
    <property type="molecule type" value="Genomic_DNA"/>
</dbReference>
<dbReference type="GO" id="GO:0016887">
    <property type="term" value="F:ATP hydrolysis activity"/>
    <property type="evidence" value="ECO:0007669"/>
    <property type="project" value="InterPro"/>
</dbReference>
<evidence type="ECO:0000313" key="3">
    <source>
        <dbReference type="Proteomes" id="UP000614424"/>
    </source>
</evidence>
<evidence type="ECO:0000259" key="1">
    <source>
        <dbReference type="SMART" id="SM00382"/>
    </source>
</evidence>